<proteinExistence type="predicted"/>
<gene>
    <name evidence="8" type="ORF">BP6252_07626</name>
</gene>
<feature type="transmembrane region" description="Helical" evidence="6">
    <location>
        <begin position="428"/>
        <end position="448"/>
    </location>
</feature>
<dbReference type="Proteomes" id="UP000256645">
    <property type="component" value="Unassembled WGS sequence"/>
</dbReference>
<feature type="transmembrane region" description="Helical" evidence="6">
    <location>
        <begin position="460"/>
        <end position="485"/>
    </location>
</feature>
<keyword evidence="3 6" id="KW-0812">Transmembrane</keyword>
<keyword evidence="4 6" id="KW-1133">Transmembrane helix</keyword>
<dbReference type="CDD" id="cd06179">
    <property type="entry name" value="MFS_TRI12_like"/>
    <property type="match status" value="1"/>
</dbReference>
<dbReference type="InterPro" id="IPR020846">
    <property type="entry name" value="MFS_dom"/>
</dbReference>
<feature type="transmembrane region" description="Helical" evidence="6">
    <location>
        <begin position="221"/>
        <end position="242"/>
    </location>
</feature>
<accession>A0A3D8RAI5</accession>
<dbReference type="Gene3D" id="1.20.1250.20">
    <property type="entry name" value="MFS general substrate transporter like domains"/>
    <property type="match status" value="1"/>
</dbReference>
<dbReference type="AlphaFoldDB" id="A0A3D8RAI5"/>
<feature type="transmembrane region" description="Helical" evidence="6">
    <location>
        <begin position="377"/>
        <end position="397"/>
    </location>
</feature>
<keyword evidence="2" id="KW-0813">Transport</keyword>
<evidence type="ECO:0000256" key="6">
    <source>
        <dbReference type="SAM" id="Phobius"/>
    </source>
</evidence>
<dbReference type="Gene3D" id="1.20.1720.10">
    <property type="entry name" value="Multidrug resistance protein D"/>
    <property type="match status" value="1"/>
</dbReference>
<keyword evidence="5 6" id="KW-0472">Membrane</keyword>
<comment type="subcellular location">
    <subcellularLocation>
        <location evidence="1">Membrane</location>
        <topology evidence="1">Multi-pass membrane protein</topology>
    </subcellularLocation>
</comment>
<evidence type="ECO:0000313" key="9">
    <source>
        <dbReference type="Proteomes" id="UP000256645"/>
    </source>
</evidence>
<keyword evidence="9" id="KW-1185">Reference proteome</keyword>
<evidence type="ECO:0000259" key="7">
    <source>
        <dbReference type="PROSITE" id="PS50850"/>
    </source>
</evidence>
<sequence length="603" mass="64075">MSTEKADEMATTTEHVNDIGRVTTMQKNAVQQTHTDGTVDYVDAKAFGGDLDEMPPGYFYSVQFIGTVVAVCCASICAYLGWVLPANTLLLINEDIGPSPNLNWVATVWTLGTAVGFLLVGRLSDIFGRKWMVMGTSVLGLVGNIVGCTAQNINTLIAANACNGVAAAGQLSFGIVLGELVPNKQRGPIVTLVFLSSLPFAVFGPIIARSFILYTSAGWRWSYYLGIILSVVALVLYQFLYHPPTYKQLHVEGKSKWQQVKELDFVGMFLFIAGTVLFLIGLSWGGGVYPWKSAAVICTIVIGGLLIVVLGLYESWISSRGHSALIPPRLFKNVGYVAVVACATIGAMVYYSMTILWPTIIGTVYTTDVKAIGWQSSVVGGGILLGQVCGGFALSYIPKVKWQTVIMACLALAFSASLTTVAPGNHSTFIALGVLACWAIGYIDNITFPGVTLVIEPQDIGLATGVLGSIRALGGAVAQALYVSILTNKVTHYLPEYVTPAALNAGLPASSLTSLYAGLTAGSFTKVPGITPAIIAQVGAAVTHAYVSSFRIVFFATIPFSVLLILAAFFVPNMEKFLGNNVAKRLQGKVGGTEQVSEKKETV</sequence>
<feature type="transmembrane region" description="Helical" evidence="6">
    <location>
        <begin position="552"/>
        <end position="571"/>
    </location>
</feature>
<evidence type="ECO:0000313" key="8">
    <source>
        <dbReference type="EMBL" id="RDW71063.1"/>
    </source>
</evidence>
<evidence type="ECO:0000256" key="3">
    <source>
        <dbReference type="ARBA" id="ARBA00022692"/>
    </source>
</evidence>
<dbReference type="SUPFAM" id="SSF103473">
    <property type="entry name" value="MFS general substrate transporter"/>
    <property type="match status" value="1"/>
</dbReference>
<dbReference type="PANTHER" id="PTHR23501:SF109">
    <property type="entry name" value="MAJOR FACILITATOR SUPERFAMILY (MFS) PROFILE DOMAIN-CONTAINING PROTEIN-RELATED"/>
    <property type="match status" value="1"/>
</dbReference>
<evidence type="ECO:0000256" key="1">
    <source>
        <dbReference type="ARBA" id="ARBA00004141"/>
    </source>
</evidence>
<dbReference type="PROSITE" id="PS50850">
    <property type="entry name" value="MFS"/>
    <property type="match status" value="1"/>
</dbReference>
<dbReference type="PROSITE" id="PS00216">
    <property type="entry name" value="SUGAR_TRANSPORT_1"/>
    <property type="match status" value="1"/>
</dbReference>
<feature type="transmembrane region" description="Helical" evidence="6">
    <location>
        <begin position="132"/>
        <end position="150"/>
    </location>
</feature>
<dbReference type="InterPro" id="IPR053791">
    <property type="entry name" value="MFS_Tri12-like"/>
</dbReference>
<dbReference type="InterPro" id="IPR005829">
    <property type="entry name" value="Sugar_transporter_CS"/>
</dbReference>
<dbReference type="PANTHER" id="PTHR23501">
    <property type="entry name" value="MAJOR FACILITATOR SUPERFAMILY"/>
    <property type="match status" value="1"/>
</dbReference>
<dbReference type="Pfam" id="PF06609">
    <property type="entry name" value="TRI12"/>
    <property type="match status" value="1"/>
</dbReference>
<feature type="transmembrane region" description="Helical" evidence="6">
    <location>
        <begin position="102"/>
        <end position="120"/>
    </location>
</feature>
<dbReference type="OrthoDB" id="4139357at2759"/>
<dbReference type="GO" id="GO:0005886">
    <property type="term" value="C:plasma membrane"/>
    <property type="evidence" value="ECO:0007669"/>
    <property type="project" value="TreeGrafter"/>
</dbReference>
<name>A0A3D8RAI5_9HELO</name>
<dbReference type="EMBL" id="PDLM01000008">
    <property type="protein sequence ID" value="RDW71063.1"/>
    <property type="molecule type" value="Genomic_DNA"/>
</dbReference>
<feature type="transmembrane region" description="Helical" evidence="6">
    <location>
        <begin position="263"/>
        <end position="282"/>
    </location>
</feature>
<feature type="transmembrane region" description="Helical" evidence="6">
    <location>
        <begin position="189"/>
        <end position="215"/>
    </location>
</feature>
<organism evidence="8 9">
    <name type="scientific">Coleophoma cylindrospora</name>
    <dbReference type="NCBI Taxonomy" id="1849047"/>
    <lineage>
        <taxon>Eukaryota</taxon>
        <taxon>Fungi</taxon>
        <taxon>Dikarya</taxon>
        <taxon>Ascomycota</taxon>
        <taxon>Pezizomycotina</taxon>
        <taxon>Leotiomycetes</taxon>
        <taxon>Helotiales</taxon>
        <taxon>Dermateaceae</taxon>
        <taxon>Coleophoma</taxon>
    </lineage>
</organism>
<dbReference type="InterPro" id="IPR036259">
    <property type="entry name" value="MFS_trans_sf"/>
</dbReference>
<dbReference type="GO" id="GO:0022857">
    <property type="term" value="F:transmembrane transporter activity"/>
    <property type="evidence" value="ECO:0007669"/>
    <property type="project" value="InterPro"/>
</dbReference>
<evidence type="ECO:0000256" key="4">
    <source>
        <dbReference type="ARBA" id="ARBA00022989"/>
    </source>
</evidence>
<feature type="transmembrane region" description="Helical" evidence="6">
    <location>
        <begin position="404"/>
        <end position="422"/>
    </location>
</feature>
<dbReference type="InterPro" id="IPR010573">
    <property type="entry name" value="MFS_Str1/Tri12-like"/>
</dbReference>
<feature type="transmembrane region" description="Helical" evidence="6">
    <location>
        <begin position="334"/>
        <end position="357"/>
    </location>
</feature>
<comment type="caution">
    <text evidence="8">The sequence shown here is derived from an EMBL/GenBank/DDBJ whole genome shotgun (WGS) entry which is preliminary data.</text>
</comment>
<feature type="transmembrane region" description="Helical" evidence="6">
    <location>
        <begin position="156"/>
        <end position="177"/>
    </location>
</feature>
<protein>
    <submittedName>
        <fullName evidence="8">Fungal trichothecene efflux pump</fullName>
    </submittedName>
</protein>
<reference evidence="8 9" key="1">
    <citation type="journal article" date="2018" name="IMA Fungus">
        <title>IMA Genome-F 9: Draft genome sequence of Annulohypoxylon stygium, Aspergillus mulundensis, Berkeleyomyces basicola (syn. Thielaviopsis basicola), Ceratocystis smalleyi, two Cercospora beticola strains, Coleophoma cylindrospora, Fusarium fracticaudum, Phialophora cf. hyalina, and Morchella septimelata.</title>
        <authorList>
            <person name="Wingfield B.D."/>
            <person name="Bills G.F."/>
            <person name="Dong Y."/>
            <person name="Huang W."/>
            <person name="Nel W.J."/>
            <person name="Swalarsk-Parry B.S."/>
            <person name="Vaghefi N."/>
            <person name="Wilken P.M."/>
            <person name="An Z."/>
            <person name="de Beer Z.W."/>
            <person name="De Vos L."/>
            <person name="Chen L."/>
            <person name="Duong T.A."/>
            <person name="Gao Y."/>
            <person name="Hammerbacher A."/>
            <person name="Kikkert J.R."/>
            <person name="Li Y."/>
            <person name="Li H."/>
            <person name="Li K."/>
            <person name="Li Q."/>
            <person name="Liu X."/>
            <person name="Ma X."/>
            <person name="Naidoo K."/>
            <person name="Pethybridge S.J."/>
            <person name="Sun J."/>
            <person name="Steenkamp E.T."/>
            <person name="van der Nest M.A."/>
            <person name="van Wyk S."/>
            <person name="Wingfield M.J."/>
            <person name="Xiong C."/>
            <person name="Yue Q."/>
            <person name="Zhang X."/>
        </authorList>
    </citation>
    <scope>NUCLEOTIDE SEQUENCE [LARGE SCALE GENOMIC DNA]</scope>
    <source>
        <strain evidence="8 9">BP6252</strain>
    </source>
</reference>
<feature type="domain" description="Major facilitator superfamily (MFS) profile" evidence="7">
    <location>
        <begin position="67"/>
        <end position="576"/>
    </location>
</feature>
<evidence type="ECO:0000256" key="2">
    <source>
        <dbReference type="ARBA" id="ARBA00022448"/>
    </source>
</evidence>
<feature type="transmembrane region" description="Helical" evidence="6">
    <location>
        <begin position="294"/>
        <end position="313"/>
    </location>
</feature>
<evidence type="ECO:0000256" key="5">
    <source>
        <dbReference type="ARBA" id="ARBA00023136"/>
    </source>
</evidence>
<feature type="transmembrane region" description="Helical" evidence="6">
    <location>
        <begin position="58"/>
        <end position="82"/>
    </location>
</feature>